<sequence>MTTITFGGGPSIEARRDFSNLKPGSEVPGYGGYIHQFKYNSGHTYGDQTHILAEKFSNLRQRHKSAIDLATSSEMKYAPIHNVLPKATGGNKLTESMIPGYTGYIPSRKFHFSDSYKVECDSCIDNFLTEKNSKLKKDSDILNYVHSQPKYTPIAGEQDLKEKIALKTDEALVKYQNDKRQFTEPPIPGYTGYIPKIKPTELGLGSRYHLTTEKGLNHFKRDYMRSKTSVDLSKSVHFAPTGSETIDFLDAPKSSTKKIYVRPGMIPKYTGYVHGRKFEFGNTYGDTTRSLPVCSHTDPNFGDYMEKNPPKTYVC</sequence>
<feature type="domain" description="Ciliary microtubule inner protein 2A-C-like" evidence="6">
    <location>
        <begin position="26"/>
        <end position="61"/>
    </location>
</feature>
<keyword evidence="9" id="KW-1185">Reference proteome</keyword>
<dbReference type="GO" id="GO:0005930">
    <property type="term" value="C:axoneme"/>
    <property type="evidence" value="ECO:0007669"/>
    <property type="project" value="UniProtKB-SubCell"/>
</dbReference>
<gene>
    <name evidence="8" type="ORF">OXX778_LOCUS2604</name>
</gene>
<dbReference type="Pfam" id="PF22573">
    <property type="entry name" value="SPMIP5"/>
    <property type="match status" value="1"/>
</dbReference>
<evidence type="ECO:0000256" key="5">
    <source>
        <dbReference type="ARBA" id="ARBA00035661"/>
    </source>
</evidence>
<protein>
    <submittedName>
        <fullName evidence="8">Uncharacterized protein</fullName>
    </submittedName>
</protein>
<dbReference type="PANTHER" id="PTHR22146:SF17">
    <property type="entry name" value="PROTEIN FAM166B-LIKE PROTEIN"/>
    <property type="match status" value="1"/>
</dbReference>
<dbReference type="InterPro" id="IPR018902">
    <property type="entry name" value="CMI2A-C-like_dom"/>
</dbReference>
<proteinExistence type="inferred from homology"/>
<dbReference type="OrthoDB" id="2019884at2759"/>
<evidence type="ECO:0000256" key="1">
    <source>
        <dbReference type="ARBA" id="ARBA00004430"/>
    </source>
</evidence>
<dbReference type="AlphaFoldDB" id="A0A813MUM5"/>
<comment type="similarity">
    <text evidence="5">Belongs to the CIMIP2 family.</text>
</comment>
<evidence type="ECO:0000313" key="8">
    <source>
        <dbReference type="EMBL" id="CAF0727319.1"/>
    </source>
</evidence>
<keyword evidence="4" id="KW-0966">Cell projection</keyword>
<dbReference type="InterPro" id="IPR055215">
    <property type="entry name" value="SPMIP5_dom"/>
</dbReference>
<dbReference type="Proteomes" id="UP000663879">
    <property type="component" value="Unassembled WGS sequence"/>
</dbReference>
<name>A0A813MUM5_9BILA</name>
<accession>A0A813MUM5</accession>
<feature type="domain" description="Ciliary microtubule inner protein 2A-C-like" evidence="6">
    <location>
        <begin position="263"/>
        <end position="289"/>
    </location>
</feature>
<organism evidence="8 9">
    <name type="scientific">Brachionus calyciflorus</name>
    <dbReference type="NCBI Taxonomy" id="104777"/>
    <lineage>
        <taxon>Eukaryota</taxon>
        <taxon>Metazoa</taxon>
        <taxon>Spiralia</taxon>
        <taxon>Gnathifera</taxon>
        <taxon>Rotifera</taxon>
        <taxon>Eurotatoria</taxon>
        <taxon>Monogononta</taxon>
        <taxon>Pseudotrocha</taxon>
        <taxon>Ploima</taxon>
        <taxon>Brachionidae</taxon>
        <taxon>Brachionus</taxon>
    </lineage>
</organism>
<evidence type="ECO:0000256" key="3">
    <source>
        <dbReference type="ARBA" id="ARBA00023212"/>
    </source>
</evidence>
<evidence type="ECO:0000256" key="2">
    <source>
        <dbReference type="ARBA" id="ARBA00022490"/>
    </source>
</evidence>
<comment type="caution">
    <text evidence="8">The sequence shown here is derived from an EMBL/GenBank/DDBJ whole genome shotgun (WGS) entry which is preliminary data.</text>
</comment>
<reference evidence="8" key="1">
    <citation type="submission" date="2021-02" db="EMBL/GenBank/DDBJ databases">
        <authorList>
            <person name="Nowell W R."/>
        </authorList>
    </citation>
    <scope>NUCLEOTIDE SEQUENCE</scope>
    <source>
        <strain evidence="8">Ploen Becks lab</strain>
    </source>
</reference>
<dbReference type="EMBL" id="CAJNOC010000208">
    <property type="protein sequence ID" value="CAF0727319.1"/>
    <property type="molecule type" value="Genomic_DNA"/>
</dbReference>
<comment type="subcellular location">
    <subcellularLocation>
        <location evidence="1">Cytoplasm</location>
        <location evidence="1">Cytoskeleton</location>
        <location evidence="1">Cilium axoneme</location>
    </subcellularLocation>
</comment>
<evidence type="ECO:0000259" key="7">
    <source>
        <dbReference type="Pfam" id="PF22573"/>
    </source>
</evidence>
<dbReference type="GO" id="GO:0015630">
    <property type="term" value="C:microtubule cytoskeleton"/>
    <property type="evidence" value="ECO:0007669"/>
    <property type="project" value="UniProtKB-ARBA"/>
</dbReference>
<keyword evidence="2" id="KW-0963">Cytoplasm</keyword>
<dbReference type="Pfam" id="PF10629">
    <property type="entry name" value="CMI2B-like"/>
    <property type="match status" value="2"/>
</dbReference>
<dbReference type="PANTHER" id="PTHR22146">
    <property type="entry name" value="CAT EYE SYNDROME CRITICAL REGION PROTEIN 6"/>
    <property type="match status" value="1"/>
</dbReference>
<keyword evidence="3" id="KW-0206">Cytoskeleton</keyword>
<evidence type="ECO:0000259" key="6">
    <source>
        <dbReference type="Pfam" id="PF10629"/>
    </source>
</evidence>
<evidence type="ECO:0000313" key="9">
    <source>
        <dbReference type="Proteomes" id="UP000663879"/>
    </source>
</evidence>
<evidence type="ECO:0000256" key="4">
    <source>
        <dbReference type="ARBA" id="ARBA00023273"/>
    </source>
</evidence>
<feature type="domain" description="Sperm-associated microtubule inner protein 5" evidence="7">
    <location>
        <begin position="176"/>
        <end position="221"/>
    </location>
</feature>